<evidence type="ECO:0000256" key="2">
    <source>
        <dbReference type="SAM" id="SignalP"/>
    </source>
</evidence>
<dbReference type="PROSITE" id="PS51352">
    <property type="entry name" value="THIOREDOXIN_2"/>
    <property type="match status" value="1"/>
</dbReference>
<dbReference type="AlphaFoldDB" id="A0A7S4M8S6"/>
<dbReference type="EMBL" id="HBKQ01004519">
    <property type="protein sequence ID" value="CAE2207126.1"/>
    <property type="molecule type" value="Transcribed_RNA"/>
</dbReference>
<feature type="chain" id="PRO_5031103997" description="Thioredoxin domain-containing protein" evidence="2">
    <location>
        <begin position="24"/>
        <end position="229"/>
    </location>
</feature>
<evidence type="ECO:0000256" key="1">
    <source>
        <dbReference type="ARBA" id="ARBA00008987"/>
    </source>
</evidence>
<dbReference type="PANTHER" id="PTHR43601:SF32">
    <property type="entry name" value="THIOREDOXIN-LIKE 2-2, CHLOROPLASTIC"/>
    <property type="match status" value="1"/>
</dbReference>
<gene>
    <name evidence="4" type="ORF">OAUR00152_LOCUS3104</name>
</gene>
<organism evidence="4">
    <name type="scientific">Odontella aurita</name>
    <dbReference type="NCBI Taxonomy" id="265563"/>
    <lineage>
        <taxon>Eukaryota</taxon>
        <taxon>Sar</taxon>
        <taxon>Stramenopiles</taxon>
        <taxon>Ochrophyta</taxon>
        <taxon>Bacillariophyta</taxon>
        <taxon>Mediophyceae</taxon>
        <taxon>Biddulphiophycidae</taxon>
        <taxon>Eupodiscales</taxon>
        <taxon>Odontellaceae</taxon>
        <taxon>Odontella</taxon>
    </lineage>
</organism>
<keyword evidence="2" id="KW-0732">Signal</keyword>
<protein>
    <recommendedName>
        <fullName evidence="3">Thioredoxin domain-containing protein</fullName>
    </recommendedName>
</protein>
<dbReference type="Gene3D" id="3.40.30.10">
    <property type="entry name" value="Glutaredoxin"/>
    <property type="match status" value="1"/>
</dbReference>
<accession>A0A7S4M8S6</accession>
<dbReference type="Pfam" id="PF00085">
    <property type="entry name" value="Thioredoxin"/>
    <property type="match status" value="1"/>
</dbReference>
<dbReference type="InterPro" id="IPR036249">
    <property type="entry name" value="Thioredoxin-like_sf"/>
</dbReference>
<sequence length="229" mass="25574">MTVSLRIHIFVGLSAFLFSLSKTGICAFSASSLSTSASVRQVRVRPPSRFQISLGKGGNGEFSSGVSPVITKIETVQDFLDFIAEDDRLSIVKFYASWCKSCQKFGVRYKRLALEEGDKVDRDGESVERGRVRFAEVEFNSNIKLCRSLGIKRLPYIHMYMGSEGTLIEDFSCSPKKFQDVIDKLNENVDATVEDIAFRKEMDTGSALLDDIAADLQIKSQRENTKANK</sequence>
<feature type="domain" description="Thioredoxin" evidence="3">
    <location>
        <begin position="33"/>
        <end position="214"/>
    </location>
</feature>
<dbReference type="InterPro" id="IPR013766">
    <property type="entry name" value="Thioredoxin_domain"/>
</dbReference>
<dbReference type="GO" id="GO:0045454">
    <property type="term" value="P:cell redox homeostasis"/>
    <property type="evidence" value="ECO:0007669"/>
    <property type="project" value="TreeGrafter"/>
</dbReference>
<comment type="similarity">
    <text evidence="1">Belongs to the thioredoxin family.</text>
</comment>
<dbReference type="PANTHER" id="PTHR43601">
    <property type="entry name" value="THIOREDOXIN, MITOCHONDRIAL"/>
    <property type="match status" value="1"/>
</dbReference>
<evidence type="ECO:0000259" key="3">
    <source>
        <dbReference type="PROSITE" id="PS51352"/>
    </source>
</evidence>
<feature type="signal peptide" evidence="2">
    <location>
        <begin position="1"/>
        <end position="23"/>
    </location>
</feature>
<reference evidence="4" key="1">
    <citation type="submission" date="2021-01" db="EMBL/GenBank/DDBJ databases">
        <authorList>
            <person name="Corre E."/>
            <person name="Pelletier E."/>
            <person name="Niang G."/>
            <person name="Scheremetjew M."/>
            <person name="Finn R."/>
            <person name="Kale V."/>
            <person name="Holt S."/>
            <person name="Cochrane G."/>
            <person name="Meng A."/>
            <person name="Brown T."/>
            <person name="Cohen L."/>
        </authorList>
    </citation>
    <scope>NUCLEOTIDE SEQUENCE</scope>
    <source>
        <strain evidence="4">Isolate 1302-5</strain>
    </source>
</reference>
<proteinExistence type="inferred from homology"/>
<dbReference type="SUPFAM" id="SSF52833">
    <property type="entry name" value="Thioredoxin-like"/>
    <property type="match status" value="1"/>
</dbReference>
<dbReference type="CDD" id="cd02961">
    <property type="entry name" value="PDI_a_family"/>
    <property type="match status" value="1"/>
</dbReference>
<evidence type="ECO:0000313" key="4">
    <source>
        <dbReference type="EMBL" id="CAE2207126.1"/>
    </source>
</evidence>
<name>A0A7S4M8S6_9STRA</name>